<dbReference type="Pfam" id="PF06296">
    <property type="entry name" value="RelE"/>
    <property type="match status" value="1"/>
</dbReference>
<reference evidence="1 2" key="1">
    <citation type="journal article" date="2019" name="Int. J. Syst. Evol. Microbiol.">
        <title>The Global Catalogue of Microorganisms (GCM) 10K type strain sequencing project: providing services to taxonomists for standard genome sequencing and annotation.</title>
        <authorList>
            <consortium name="The Broad Institute Genomics Platform"/>
            <consortium name="The Broad Institute Genome Sequencing Center for Infectious Disease"/>
            <person name="Wu L."/>
            <person name="Ma J."/>
        </authorList>
    </citation>
    <scope>NUCLEOTIDE SEQUENCE [LARGE SCALE GENOMIC DNA]</scope>
    <source>
        <strain evidence="1 2">JCM 15896</strain>
    </source>
</reference>
<proteinExistence type="predicted"/>
<comment type="caution">
    <text evidence="1">The sequence shown here is derived from an EMBL/GenBank/DDBJ whole genome shotgun (WGS) entry which is preliminary data.</text>
</comment>
<dbReference type="InterPro" id="IPR009387">
    <property type="entry name" value="HigB-2"/>
</dbReference>
<organism evidence="1 2">
    <name type="scientific">Aliiglaciecola litoralis</name>
    <dbReference type="NCBI Taxonomy" id="582857"/>
    <lineage>
        <taxon>Bacteria</taxon>
        <taxon>Pseudomonadati</taxon>
        <taxon>Pseudomonadota</taxon>
        <taxon>Gammaproteobacteria</taxon>
        <taxon>Alteromonadales</taxon>
        <taxon>Alteromonadaceae</taxon>
        <taxon>Aliiglaciecola</taxon>
    </lineage>
</organism>
<name>A0ABN1LC78_9ALTE</name>
<keyword evidence="2" id="KW-1185">Reference proteome</keyword>
<evidence type="ECO:0000313" key="2">
    <source>
        <dbReference type="Proteomes" id="UP001500359"/>
    </source>
</evidence>
<evidence type="ECO:0000313" key="1">
    <source>
        <dbReference type="EMBL" id="GAA0852429.1"/>
    </source>
</evidence>
<dbReference type="EMBL" id="BAAAFD010000001">
    <property type="protein sequence ID" value="GAA0852429.1"/>
    <property type="molecule type" value="Genomic_DNA"/>
</dbReference>
<dbReference type="Proteomes" id="UP001500359">
    <property type="component" value="Unassembled WGS sequence"/>
</dbReference>
<accession>A0ABN1LC78</accession>
<gene>
    <name evidence="1" type="ORF">GCM10009114_02250</name>
</gene>
<protein>
    <submittedName>
        <fullName evidence="1">Type II toxin-antitoxin system RelE/ParE family toxin</fullName>
    </submittedName>
</protein>
<sequence length="109" mass="12684">MALHMVIIETPIFTKHIIRLMSDDEYKDLQEALVIKPDMGMLIKNTGGLRKVRWALGGRGKSAGIRIIYYWMSQDEQLFMLFAYPKNIQENLTDAQTKALSQIVKRWLQ</sequence>
<dbReference type="PIRSF" id="PIRSF039032">
    <property type="entry name" value="HigB-2"/>
    <property type="match status" value="1"/>
</dbReference>